<evidence type="ECO:0000256" key="4">
    <source>
        <dbReference type="SAM" id="Coils"/>
    </source>
</evidence>
<evidence type="ECO:0000259" key="6">
    <source>
        <dbReference type="PROSITE" id="PS50109"/>
    </source>
</evidence>
<dbReference type="PANTHER" id="PTHR43065:SF47">
    <property type="match status" value="1"/>
</dbReference>
<keyword evidence="8" id="KW-1185">Reference proteome</keyword>
<feature type="domain" description="Histidine kinase" evidence="6">
    <location>
        <begin position="403"/>
        <end position="633"/>
    </location>
</feature>
<evidence type="ECO:0000313" key="8">
    <source>
        <dbReference type="Proteomes" id="UP000282060"/>
    </source>
</evidence>
<feature type="coiled-coil region" evidence="4">
    <location>
        <begin position="360"/>
        <end position="394"/>
    </location>
</feature>
<dbReference type="RefSeq" id="WP_126504740.1">
    <property type="nucleotide sequence ID" value="NZ_RXNV01000002.1"/>
</dbReference>
<gene>
    <name evidence="7" type="ORF">EKG39_05375</name>
</gene>
<sequence>MPDSKYVYIALISLTLLFIAPQPGHSAELSPQQIKTAYIYNFIKYIRWPNEGDKQSLKLAYYGDDKVLLNVLKTLEKQSIRSLSIEVIPTRNINNLSNIDIVLVTKKFEPQLSVINSFIKSRPVLVIADNAIEKQLLGINFINKGKTIGFEINRYNLIYHQLTASKDIVILGGTEIEIASMVKEMEASQESNRKRLSELEAYVIEKQQKLDTLSKQQLNQKQLIAQQESHIQQQLRANKQLETDFELLKSNLSKSKERLNNNNRMLSEKQADLAGKSVEITRLSTQIDRNKQLLLEQQSQLSESRKNIEEHALSLKQKTDTLEKQNSRIKTQMTALYVSIALMLSVIISLVLIYRGFVIKKRINLQLSEKNNLLEETNTRLVSTQNQLVKSEKMAALGGLVAGIAHEINTPIGVCITSSSHLNEVVTHFKQQYDQGNVSEEDLENMLSDIQLGGDLISRNLARASSLIQSFKQVSVDQSHEETRTINFHEYLTEICQNLHHKLKQKHHLVEIECDESLTFTGEPGALAQIFTNLIINSVIHGFGDRENGKIRIKVMQEKEILNIDYSDNGKGIKKEEQEKVFDPFFTTNRSGGGSGLGMHICYNLVTQKLNGDIQCIDSQTGAQFKMSFPASL</sequence>
<dbReference type="InterPro" id="IPR036890">
    <property type="entry name" value="HATPase_C_sf"/>
</dbReference>
<dbReference type="OrthoDB" id="2521613at2"/>
<reference evidence="7 8" key="1">
    <citation type="submission" date="2018-12" db="EMBL/GenBank/DDBJ databases">
        <authorList>
            <person name="Yu L."/>
        </authorList>
    </citation>
    <scope>NUCLEOTIDE SEQUENCE [LARGE SCALE GENOMIC DNA]</scope>
    <source>
        <strain evidence="7 8">HAW-EB5</strain>
    </source>
</reference>
<dbReference type="InterPro" id="IPR004358">
    <property type="entry name" value="Sig_transdc_His_kin-like_C"/>
</dbReference>
<accession>A0A3S0K0V3</accession>
<keyword evidence="5" id="KW-1133">Transmembrane helix</keyword>
<dbReference type="GO" id="GO:0000155">
    <property type="term" value="F:phosphorelay sensor kinase activity"/>
    <property type="evidence" value="ECO:0007669"/>
    <property type="project" value="InterPro"/>
</dbReference>
<organism evidence="7 8">
    <name type="scientific">Shewanella atlantica</name>
    <dbReference type="NCBI Taxonomy" id="271099"/>
    <lineage>
        <taxon>Bacteria</taxon>
        <taxon>Pseudomonadati</taxon>
        <taxon>Pseudomonadota</taxon>
        <taxon>Gammaproteobacteria</taxon>
        <taxon>Alteromonadales</taxon>
        <taxon>Shewanellaceae</taxon>
        <taxon>Shewanella</taxon>
    </lineage>
</organism>
<feature type="transmembrane region" description="Helical" evidence="5">
    <location>
        <begin position="334"/>
        <end position="354"/>
    </location>
</feature>
<dbReference type="InterPro" id="IPR003594">
    <property type="entry name" value="HATPase_dom"/>
</dbReference>
<dbReference type="CDD" id="cd00082">
    <property type="entry name" value="HisKA"/>
    <property type="match status" value="1"/>
</dbReference>
<dbReference type="SUPFAM" id="SSF47384">
    <property type="entry name" value="Homodimeric domain of signal transducing histidine kinase"/>
    <property type="match status" value="1"/>
</dbReference>
<dbReference type="PANTHER" id="PTHR43065">
    <property type="entry name" value="SENSOR HISTIDINE KINASE"/>
    <property type="match status" value="1"/>
</dbReference>
<dbReference type="Pfam" id="PF02518">
    <property type="entry name" value="HATPase_c"/>
    <property type="match status" value="1"/>
</dbReference>
<dbReference type="SUPFAM" id="SSF55874">
    <property type="entry name" value="ATPase domain of HSP90 chaperone/DNA topoisomerase II/histidine kinase"/>
    <property type="match status" value="1"/>
</dbReference>
<evidence type="ECO:0000256" key="2">
    <source>
        <dbReference type="ARBA" id="ARBA00012438"/>
    </source>
</evidence>
<feature type="coiled-coil region" evidence="4">
    <location>
        <begin position="196"/>
        <end position="276"/>
    </location>
</feature>
<dbReference type="Pfam" id="PF13689">
    <property type="entry name" value="DUF4154"/>
    <property type="match status" value="1"/>
</dbReference>
<evidence type="ECO:0000256" key="3">
    <source>
        <dbReference type="ARBA" id="ARBA00022553"/>
    </source>
</evidence>
<protein>
    <recommendedName>
        <fullName evidence="2">histidine kinase</fullName>
        <ecNumber evidence="2">2.7.13.3</ecNumber>
    </recommendedName>
</protein>
<dbReference type="PRINTS" id="PR00344">
    <property type="entry name" value="BCTRLSENSOR"/>
</dbReference>
<dbReference type="PROSITE" id="PS50109">
    <property type="entry name" value="HIS_KIN"/>
    <property type="match status" value="1"/>
</dbReference>
<dbReference type="EMBL" id="RXNV01000002">
    <property type="protein sequence ID" value="RTR33182.1"/>
    <property type="molecule type" value="Genomic_DNA"/>
</dbReference>
<evidence type="ECO:0000256" key="1">
    <source>
        <dbReference type="ARBA" id="ARBA00000085"/>
    </source>
</evidence>
<dbReference type="SMART" id="SM00387">
    <property type="entry name" value="HATPase_c"/>
    <property type="match status" value="1"/>
</dbReference>
<evidence type="ECO:0000313" key="7">
    <source>
        <dbReference type="EMBL" id="RTR33182.1"/>
    </source>
</evidence>
<keyword evidence="3" id="KW-0597">Phosphoprotein</keyword>
<evidence type="ECO:0000256" key="5">
    <source>
        <dbReference type="SAM" id="Phobius"/>
    </source>
</evidence>
<dbReference type="AlphaFoldDB" id="A0A3S0K0V3"/>
<keyword evidence="5" id="KW-0812">Transmembrane</keyword>
<dbReference type="InterPro" id="IPR005467">
    <property type="entry name" value="His_kinase_dom"/>
</dbReference>
<dbReference type="EC" id="2.7.13.3" evidence="2"/>
<dbReference type="Proteomes" id="UP000282060">
    <property type="component" value="Unassembled WGS sequence"/>
</dbReference>
<dbReference type="InterPro" id="IPR036097">
    <property type="entry name" value="HisK_dim/P_sf"/>
</dbReference>
<comment type="catalytic activity">
    <reaction evidence="1">
        <text>ATP + protein L-histidine = ADP + protein N-phospho-L-histidine.</text>
        <dbReference type="EC" id="2.7.13.3"/>
    </reaction>
</comment>
<dbReference type="Gene3D" id="3.30.565.10">
    <property type="entry name" value="Histidine kinase-like ATPase, C-terminal domain"/>
    <property type="match status" value="1"/>
</dbReference>
<dbReference type="Gene3D" id="1.10.287.130">
    <property type="match status" value="1"/>
</dbReference>
<dbReference type="InterPro" id="IPR003661">
    <property type="entry name" value="HisK_dim/P_dom"/>
</dbReference>
<proteinExistence type="predicted"/>
<keyword evidence="4" id="KW-0175">Coiled coil</keyword>
<comment type="caution">
    <text evidence="7">The sequence shown here is derived from an EMBL/GenBank/DDBJ whole genome shotgun (WGS) entry which is preliminary data.</text>
</comment>
<name>A0A3S0K0V3_9GAMM</name>
<dbReference type="InterPro" id="IPR025293">
    <property type="entry name" value="YfiR/HmsC-like"/>
</dbReference>
<keyword evidence="5" id="KW-0472">Membrane</keyword>